<dbReference type="InterPro" id="IPR045151">
    <property type="entry name" value="DCAF8"/>
</dbReference>
<evidence type="ECO:0000256" key="4">
    <source>
        <dbReference type="SAM" id="MobiDB-lite"/>
    </source>
</evidence>
<feature type="repeat" description="WD" evidence="3">
    <location>
        <begin position="331"/>
        <end position="363"/>
    </location>
</feature>
<dbReference type="SMART" id="SM00320">
    <property type="entry name" value="WD40"/>
    <property type="match status" value="6"/>
</dbReference>
<dbReference type="Pfam" id="PF00400">
    <property type="entry name" value="WD40"/>
    <property type="match status" value="4"/>
</dbReference>
<protein>
    <recommendedName>
        <fullName evidence="7">WD repeat-containing protein 55 homolog</fullName>
    </recommendedName>
</protein>
<dbReference type="PROSITE" id="PS50082">
    <property type="entry name" value="WD_REPEATS_2"/>
    <property type="match status" value="2"/>
</dbReference>
<keyword evidence="6" id="KW-1185">Reference proteome</keyword>
<feature type="repeat" description="WD" evidence="3">
    <location>
        <begin position="49"/>
        <end position="90"/>
    </location>
</feature>
<dbReference type="SUPFAM" id="SSF50978">
    <property type="entry name" value="WD40 repeat-like"/>
    <property type="match status" value="1"/>
</dbReference>
<evidence type="ECO:0000256" key="1">
    <source>
        <dbReference type="ARBA" id="ARBA00022574"/>
    </source>
</evidence>
<keyword evidence="1 3" id="KW-0853">WD repeat</keyword>
<dbReference type="PANTHER" id="PTHR15574:SF43">
    <property type="entry name" value="DDB1- AND CUL4-ASSOCIATED FACTOR 5"/>
    <property type="match status" value="1"/>
</dbReference>
<feature type="region of interest" description="Disordered" evidence="4">
    <location>
        <begin position="414"/>
        <end position="452"/>
    </location>
</feature>
<name>A0AA39HV58_9BILA</name>
<organism evidence="5 6">
    <name type="scientific">Steinernema hermaphroditum</name>
    <dbReference type="NCBI Taxonomy" id="289476"/>
    <lineage>
        <taxon>Eukaryota</taxon>
        <taxon>Metazoa</taxon>
        <taxon>Ecdysozoa</taxon>
        <taxon>Nematoda</taxon>
        <taxon>Chromadorea</taxon>
        <taxon>Rhabditida</taxon>
        <taxon>Tylenchina</taxon>
        <taxon>Panagrolaimomorpha</taxon>
        <taxon>Strongyloidoidea</taxon>
        <taxon>Steinernematidae</taxon>
        <taxon>Steinernema</taxon>
    </lineage>
</organism>
<evidence type="ECO:0000313" key="6">
    <source>
        <dbReference type="Proteomes" id="UP001175271"/>
    </source>
</evidence>
<dbReference type="InterPro" id="IPR015943">
    <property type="entry name" value="WD40/YVTN_repeat-like_dom_sf"/>
</dbReference>
<gene>
    <name evidence="5" type="ORF">QR680_005635</name>
</gene>
<dbReference type="InterPro" id="IPR019775">
    <property type="entry name" value="WD40_repeat_CS"/>
</dbReference>
<dbReference type="GO" id="GO:0080008">
    <property type="term" value="C:Cul4-RING E3 ubiquitin ligase complex"/>
    <property type="evidence" value="ECO:0007669"/>
    <property type="project" value="TreeGrafter"/>
</dbReference>
<evidence type="ECO:0000313" key="5">
    <source>
        <dbReference type="EMBL" id="KAK0411399.1"/>
    </source>
</evidence>
<comment type="caution">
    <text evidence="5">The sequence shown here is derived from an EMBL/GenBank/DDBJ whole genome shotgun (WGS) entry which is preliminary data.</text>
</comment>
<dbReference type="InterPro" id="IPR036322">
    <property type="entry name" value="WD40_repeat_dom_sf"/>
</dbReference>
<dbReference type="GO" id="GO:0045717">
    <property type="term" value="P:negative regulation of fatty acid biosynthetic process"/>
    <property type="evidence" value="ECO:0007669"/>
    <property type="project" value="TreeGrafter"/>
</dbReference>
<dbReference type="PROSITE" id="PS00678">
    <property type="entry name" value="WD_REPEATS_1"/>
    <property type="match status" value="1"/>
</dbReference>
<dbReference type="Gene3D" id="2.130.10.10">
    <property type="entry name" value="YVTN repeat-like/Quinoprotein amine dehydrogenase"/>
    <property type="match status" value="2"/>
</dbReference>
<proteinExistence type="predicted"/>
<sequence>MDFAKKETFTPSSLLTSLRRRETGESAVPHAALSTLKTVGSHSLYQRDVKGHFGCVNSVEFSTDETRVASGGDDLRVLLWNVADFQVSQKPAPLATMESRHTSNIFTIAFSAADNRIYSGGNDCHFLIHDVLTTKRIRVHRLPGAINYIETNPIDDQIVLTASDDGNIRLFDMRDQSCGGSIVVDSEGGTSYCAKFNPYQSNLIAVCSQSNELALYDVRMKDEPCCSTSADLASVMFVDWDELGTSFVGIRSQQRPFYYNILTGAFAEFSSLTYRNTHTMKSCSYLTPGYLITGSDNWDIFMWKVPSVGKLQKGVDEGNSEHLVVPEYAILKGHRSIVNHVRYSKSNDMIMSCGVEKIIKCWSAYGLAESYRDPKRRSILRPSEAPSEPPDSVDEDLNMLAMFDNLGRHSRGLEWDFDSSSDSSGSEGSELTHYSVSDVDTQSEDSFSSSTS</sequence>
<dbReference type="PANTHER" id="PTHR15574">
    <property type="entry name" value="WD REPEAT DOMAIN-CONTAINING FAMILY"/>
    <property type="match status" value="1"/>
</dbReference>
<evidence type="ECO:0008006" key="7">
    <source>
        <dbReference type="Google" id="ProtNLM"/>
    </source>
</evidence>
<accession>A0AA39HV58</accession>
<dbReference type="AlphaFoldDB" id="A0AA39HV58"/>
<feature type="compositionally biased region" description="Low complexity" evidence="4">
    <location>
        <begin position="418"/>
        <end position="429"/>
    </location>
</feature>
<dbReference type="Proteomes" id="UP001175271">
    <property type="component" value="Unassembled WGS sequence"/>
</dbReference>
<evidence type="ECO:0000256" key="3">
    <source>
        <dbReference type="PROSITE-ProRule" id="PRU00221"/>
    </source>
</evidence>
<dbReference type="GO" id="GO:0005737">
    <property type="term" value="C:cytoplasm"/>
    <property type="evidence" value="ECO:0007669"/>
    <property type="project" value="TreeGrafter"/>
</dbReference>
<dbReference type="EMBL" id="JAUCMV010000003">
    <property type="protein sequence ID" value="KAK0411399.1"/>
    <property type="molecule type" value="Genomic_DNA"/>
</dbReference>
<keyword evidence="2" id="KW-0677">Repeat</keyword>
<reference evidence="5" key="1">
    <citation type="submission" date="2023-06" db="EMBL/GenBank/DDBJ databases">
        <title>Genomic analysis of the entomopathogenic nematode Steinernema hermaphroditum.</title>
        <authorList>
            <person name="Schwarz E.M."/>
            <person name="Heppert J.K."/>
            <person name="Baniya A."/>
            <person name="Schwartz H.T."/>
            <person name="Tan C.-H."/>
            <person name="Antoshechkin I."/>
            <person name="Sternberg P.W."/>
            <person name="Goodrich-Blair H."/>
            <person name="Dillman A.R."/>
        </authorList>
    </citation>
    <scope>NUCLEOTIDE SEQUENCE</scope>
    <source>
        <strain evidence="5">PS9179</strain>
        <tissue evidence="5">Whole animal</tissue>
    </source>
</reference>
<evidence type="ECO:0000256" key="2">
    <source>
        <dbReference type="ARBA" id="ARBA00022737"/>
    </source>
</evidence>
<dbReference type="PROSITE" id="PS50294">
    <property type="entry name" value="WD_REPEATS_REGION"/>
    <property type="match status" value="1"/>
</dbReference>
<dbReference type="InterPro" id="IPR001680">
    <property type="entry name" value="WD40_rpt"/>
</dbReference>